<feature type="region of interest" description="Disordered" evidence="1">
    <location>
        <begin position="66"/>
        <end position="93"/>
    </location>
</feature>
<name>A0A4S8M6Y4_DENBC</name>
<dbReference type="EMBL" id="ML179143">
    <property type="protein sequence ID" value="THU98062.1"/>
    <property type="molecule type" value="Genomic_DNA"/>
</dbReference>
<evidence type="ECO:0000256" key="1">
    <source>
        <dbReference type="SAM" id="MobiDB-lite"/>
    </source>
</evidence>
<feature type="region of interest" description="Disordered" evidence="1">
    <location>
        <begin position="105"/>
        <end position="126"/>
    </location>
</feature>
<dbReference type="AlphaFoldDB" id="A0A4S8M6Y4"/>
<organism evidence="2 3">
    <name type="scientific">Dendrothele bispora (strain CBS 962.96)</name>
    <dbReference type="NCBI Taxonomy" id="1314807"/>
    <lineage>
        <taxon>Eukaryota</taxon>
        <taxon>Fungi</taxon>
        <taxon>Dikarya</taxon>
        <taxon>Basidiomycota</taxon>
        <taxon>Agaricomycotina</taxon>
        <taxon>Agaricomycetes</taxon>
        <taxon>Agaricomycetidae</taxon>
        <taxon>Agaricales</taxon>
        <taxon>Agaricales incertae sedis</taxon>
        <taxon>Dendrothele</taxon>
    </lineage>
</organism>
<proteinExistence type="predicted"/>
<gene>
    <name evidence="2" type="ORF">K435DRAFT_856991</name>
</gene>
<keyword evidence="3" id="KW-1185">Reference proteome</keyword>
<sequence>MISVLEAGSSFRRCTYPNPLATWPSCTIDDFRALLTSIWVDICLPQGSWHRALFVLPVWERDSEDELERRLSAHPPASSSFRMESVSDHDSNKFSSCLLPQLRLQRPSLDQPQDPPAPTTIFITSSTPNRSVPSLSFSHVPYTQGVNVNPDFSHGSD</sequence>
<reference evidence="2 3" key="1">
    <citation type="journal article" date="2019" name="Nat. Ecol. Evol.">
        <title>Megaphylogeny resolves global patterns of mushroom evolution.</title>
        <authorList>
            <person name="Varga T."/>
            <person name="Krizsan K."/>
            <person name="Foldi C."/>
            <person name="Dima B."/>
            <person name="Sanchez-Garcia M."/>
            <person name="Sanchez-Ramirez S."/>
            <person name="Szollosi G.J."/>
            <person name="Szarkandi J.G."/>
            <person name="Papp V."/>
            <person name="Albert L."/>
            <person name="Andreopoulos W."/>
            <person name="Angelini C."/>
            <person name="Antonin V."/>
            <person name="Barry K.W."/>
            <person name="Bougher N.L."/>
            <person name="Buchanan P."/>
            <person name="Buyck B."/>
            <person name="Bense V."/>
            <person name="Catcheside P."/>
            <person name="Chovatia M."/>
            <person name="Cooper J."/>
            <person name="Damon W."/>
            <person name="Desjardin D."/>
            <person name="Finy P."/>
            <person name="Geml J."/>
            <person name="Haridas S."/>
            <person name="Hughes K."/>
            <person name="Justo A."/>
            <person name="Karasinski D."/>
            <person name="Kautmanova I."/>
            <person name="Kiss B."/>
            <person name="Kocsube S."/>
            <person name="Kotiranta H."/>
            <person name="LaButti K.M."/>
            <person name="Lechner B.E."/>
            <person name="Liimatainen K."/>
            <person name="Lipzen A."/>
            <person name="Lukacs Z."/>
            <person name="Mihaltcheva S."/>
            <person name="Morgado L.N."/>
            <person name="Niskanen T."/>
            <person name="Noordeloos M.E."/>
            <person name="Ohm R.A."/>
            <person name="Ortiz-Santana B."/>
            <person name="Ovrebo C."/>
            <person name="Racz N."/>
            <person name="Riley R."/>
            <person name="Savchenko A."/>
            <person name="Shiryaev A."/>
            <person name="Soop K."/>
            <person name="Spirin V."/>
            <person name="Szebenyi C."/>
            <person name="Tomsovsky M."/>
            <person name="Tulloss R.E."/>
            <person name="Uehling J."/>
            <person name="Grigoriev I.V."/>
            <person name="Vagvolgyi C."/>
            <person name="Papp T."/>
            <person name="Martin F.M."/>
            <person name="Miettinen O."/>
            <person name="Hibbett D.S."/>
            <person name="Nagy L.G."/>
        </authorList>
    </citation>
    <scope>NUCLEOTIDE SEQUENCE [LARGE SCALE GENOMIC DNA]</scope>
    <source>
        <strain evidence="2 3">CBS 962.96</strain>
    </source>
</reference>
<evidence type="ECO:0000313" key="2">
    <source>
        <dbReference type="EMBL" id="THU98062.1"/>
    </source>
</evidence>
<evidence type="ECO:0000313" key="3">
    <source>
        <dbReference type="Proteomes" id="UP000297245"/>
    </source>
</evidence>
<dbReference type="Proteomes" id="UP000297245">
    <property type="component" value="Unassembled WGS sequence"/>
</dbReference>
<protein>
    <submittedName>
        <fullName evidence="2">Uncharacterized protein</fullName>
    </submittedName>
</protein>
<accession>A0A4S8M6Y4</accession>